<dbReference type="EnsemblMetazoa" id="tetur31g00400.1">
    <property type="protein sequence ID" value="tetur31g00400.1"/>
    <property type="gene ID" value="tetur31g00400"/>
</dbReference>
<dbReference type="HOGENOM" id="CLU_2852553_0_0_1"/>
<keyword evidence="1" id="KW-0812">Transmembrane</keyword>
<feature type="transmembrane region" description="Helical" evidence="1">
    <location>
        <begin position="6"/>
        <end position="23"/>
    </location>
</feature>
<reference evidence="3" key="1">
    <citation type="submission" date="2011-08" db="EMBL/GenBank/DDBJ databases">
        <authorList>
            <person name="Rombauts S."/>
        </authorList>
    </citation>
    <scope>NUCLEOTIDE SEQUENCE</scope>
    <source>
        <strain evidence="3">London</strain>
    </source>
</reference>
<dbReference type="AlphaFoldDB" id="T1L142"/>
<reference evidence="2" key="2">
    <citation type="submission" date="2015-06" db="UniProtKB">
        <authorList>
            <consortium name="EnsemblMetazoa"/>
        </authorList>
    </citation>
    <scope>IDENTIFICATION</scope>
</reference>
<accession>T1L142</accession>
<evidence type="ECO:0000256" key="1">
    <source>
        <dbReference type="SAM" id="Phobius"/>
    </source>
</evidence>
<organism evidence="2 3">
    <name type="scientific">Tetranychus urticae</name>
    <name type="common">Two-spotted spider mite</name>
    <dbReference type="NCBI Taxonomy" id="32264"/>
    <lineage>
        <taxon>Eukaryota</taxon>
        <taxon>Metazoa</taxon>
        <taxon>Ecdysozoa</taxon>
        <taxon>Arthropoda</taxon>
        <taxon>Chelicerata</taxon>
        <taxon>Arachnida</taxon>
        <taxon>Acari</taxon>
        <taxon>Acariformes</taxon>
        <taxon>Trombidiformes</taxon>
        <taxon>Prostigmata</taxon>
        <taxon>Eleutherengona</taxon>
        <taxon>Raphignathae</taxon>
        <taxon>Tetranychoidea</taxon>
        <taxon>Tetranychidae</taxon>
        <taxon>Tetranychus</taxon>
    </lineage>
</organism>
<dbReference type="EMBL" id="CAEY01000889">
    <property type="status" value="NOT_ANNOTATED_CDS"/>
    <property type="molecule type" value="Genomic_DNA"/>
</dbReference>
<name>T1L142_TETUR</name>
<sequence length="65" mass="7418">MIFIILAIIVFIVVVVFIVLFLKRRFLRRKDHRRPLTATINNATNNGAKEIRTGAPLANSKIDDL</sequence>
<evidence type="ECO:0000313" key="2">
    <source>
        <dbReference type="EnsemblMetazoa" id="tetur31g00400.1"/>
    </source>
</evidence>
<protein>
    <submittedName>
        <fullName evidence="2">Uncharacterized protein</fullName>
    </submittedName>
</protein>
<keyword evidence="1" id="KW-0472">Membrane</keyword>
<proteinExistence type="predicted"/>
<evidence type="ECO:0000313" key="3">
    <source>
        <dbReference type="Proteomes" id="UP000015104"/>
    </source>
</evidence>
<keyword evidence="3" id="KW-1185">Reference proteome</keyword>
<keyword evidence="1" id="KW-1133">Transmembrane helix</keyword>
<dbReference type="Proteomes" id="UP000015104">
    <property type="component" value="Unassembled WGS sequence"/>
</dbReference>